<organism evidence="1">
    <name type="scientific">Rhizophora mucronata</name>
    <name type="common">Asiatic mangrove</name>
    <dbReference type="NCBI Taxonomy" id="61149"/>
    <lineage>
        <taxon>Eukaryota</taxon>
        <taxon>Viridiplantae</taxon>
        <taxon>Streptophyta</taxon>
        <taxon>Embryophyta</taxon>
        <taxon>Tracheophyta</taxon>
        <taxon>Spermatophyta</taxon>
        <taxon>Magnoliopsida</taxon>
        <taxon>eudicotyledons</taxon>
        <taxon>Gunneridae</taxon>
        <taxon>Pentapetalae</taxon>
        <taxon>rosids</taxon>
        <taxon>fabids</taxon>
        <taxon>Malpighiales</taxon>
        <taxon>Rhizophoraceae</taxon>
        <taxon>Rhizophora</taxon>
    </lineage>
</organism>
<dbReference type="EMBL" id="GGEC01072768">
    <property type="protein sequence ID" value="MBX53252.1"/>
    <property type="molecule type" value="Transcribed_RNA"/>
</dbReference>
<dbReference type="AlphaFoldDB" id="A0A2P2PEX0"/>
<evidence type="ECO:0000313" key="1">
    <source>
        <dbReference type="EMBL" id="MBX53252.1"/>
    </source>
</evidence>
<accession>A0A2P2PEX0</accession>
<proteinExistence type="predicted"/>
<protein>
    <submittedName>
        <fullName evidence="1">Uncharacterized protein</fullName>
    </submittedName>
</protein>
<sequence>MMRNQKEVFIIRTCLDLHNLCPFQKDLGISTTGLLYD</sequence>
<reference evidence="1" key="1">
    <citation type="submission" date="2018-02" db="EMBL/GenBank/DDBJ databases">
        <title>Rhizophora mucronata_Transcriptome.</title>
        <authorList>
            <person name="Meera S.P."/>
            <person name="Sreeshan A."/>
            <person name="Augustine A."/>
        </authorList>
    </citation>
    <scope>NUCLEOTIDE SEQUENCE</scope>
    <source>
        <tissue evidence="1">Leaf</tissue>
    </source>
</reference>
<name>A0A2P2PEX0_RHIMU</name>